<dbReference type="Proteomes" id="UP000487117">
    <property type="component" value="Unassembled WGS sequence"/>
</dbReference>
<name>A0A7V8JNR1_STEMA</name>
<reference evidence="3" key="1">
    <citation type="journal article" date="2020" name="MBio">
        <title>Horizontal gene transfer to a defensive symbiont with a reduced genome amongst a multipartite beetle microbiome.</title>
        <authorList>
            <person name="Waterworth S.C."/>
            <person name="Florez L.V."/>
            <person name="Rees E.R."/>
            <person name="Hertweck C."/>
            <person name="Kaltenpoth M."/>
            <person name="Kwan J.C."/>
        </authorList>
    </citation>
    <scope>NUCLEOTIDE SEQUENCE [LARGE SCALE GENOMIC DNA]</scope>
</reference>
<feature type="chain" id="PRO_5031531839" description="Alpha/beta hydrolase" evidence="1">
    <location>
        <begin position="25"/>
        <end position="265"/>
    </location>
</feature>
<dbReference type="InterPro" id="IPR029058">
    <property type="entry name" value="AB_hydrolase_fold"/>
</dbReference>
<protein>
    <recommendedName>
        <fullName evidence="4">Alpha/beta hydrolase</fullName>
    </recommendedName>
</protein>
<sequence length="265" mass="27774">MPTLPKRMLTLALLLCLPCAAALARTPAPAAPAVTGVQTGVLQGAPWRIDLPAHWNGELVMIAHGFEPTGVPRQMPWPADPATPAPLAAGYAVAQSGYARQGWSVADGITDTDRLRAHFIAAHPHTRKSWIIGYSMGGAIAIGSLERLPQHYSGGVALCGANLPGLTIAAEVLTTTVAFDYFFPNTPGLPPEGLASPRAAPVPQGEMYQAIDQALQGKPDVARLLATRLQVQDDQLAGAISLHALVLRELSQRLGGRAAGNVDTV</sequence>
<evidence type="ECO:0000313" key="3">
    <source>
        <dbReference type="Proteomes" id="UP000487117"/>
    </source>
</evidence>
<proteinExistence type="predicted"/>
<evidence type="ECO:0008006" key="4">
    <source>
        <dbReference type="Google" id="ProtNLM"/>
    </source>
</evidence>
<dbReference type="AlphaFoldDB" id="A0A7V8JNR1"/>
<gene>
    <name evidence="2" type="ORF">GAK31_00919</name>
</gene>
<evidence type="ECO:0000313" key="2">
    <source>
        <dbReference type="EMBL" id="KAF1017651.1"/>
    </source>
</evidence>
<dbReference type="SUPFAM" id="SSF53474">
    <property type="entry name" value="alpha/beta-Hydrolases"/>
    <property type="match status" value="1"/>
</dbReference>
<keyword evidence="1" id="KW-0732">Signal</keyword>
<evidence type="ECO:0000256" key="1">
    <source>
        <dbReference type="SAM" id="SignalP"/>
    </source>
</evidence>
<accession>A0A7V8JNR1</accession>
<comment type="caution">
    <text evidence="2">The sequence shown here is derived from an EMBL/GenBank/DDBJ whole genome shotgun (WGS) entry which is preliminary data.</text>
</comment>
<organism evidence="2 3">
    <name type="scientific">Stenotrophomonas maltophilia</name>
    <name type="common">Pseudomonas maltophilia</name>
    <name type="synonym">Xanthomonas maltophilia</name>
    <dbReference type="NCBI Taxonomy" id="40324"/>
    <lineage>
        <taxon>Bacteria</taxon>
        <taxon>Pseudomonadati</taxon>
        <taxon>Pseudomonadota</taxon>
        <taxon>Gammaproteobacteria</taxon>
        <taxon>Lysobacterales</taxon>
        <taxon>Lysobacteraceae</taxon>
        <taxon>Stenotrophomonas</taxon>
        <taxon>Stenotrophomonas maltophilia group</taxon>
    </lineage>
</organism>
<feature type="signal peptide" evidence="1">
    <location>
        <begin position="1"/>
        <end position="24"/>
    </location>
</feature>
<dbReference type="Gene3D" id="3.40.50.1820">
    <property type="entry name" value="alpha/beta hydrolase"/>
    <property type="match status" value="1"/>
</dbReference>
<dbReference type="EMBL" id="WNDS01000001">
    <property type="protein sequence ID" value="KAF1017651.1"/>
    <property type="molecule type" value="Genomic_DNA"/>
</dbReference>